<accession>A0ABZ2TV75</accession>
<organism evidence="3 4">
    <name type="scientific">Polaribacter marinaquae</name>
    <dbReference type="NCBI Taxonomy" id="1642819"/>
    <lineage>
        <taxon>Bacteria</taxon>
        <taxon>Pseudomonadati</taxon>
        <taxon>Bacteroidota</taxon>
        <taxon>Flavobacteriia</taxon>
        <taxon>Flavobacteriales</taxon>
        <taxon>Flavobacteriaceae</taxon>
    </lineage>
</organism>
<proteinExistence type="predicted"/>
<evidence type="ECO:0000256" key="1">
    <source>
        <dbReference type="ARBA" id="ARBA00022723"/>
    </source>
</evidence>
<dbReference type="PANTHER" id="PTHR43048:SF3">
    <property type="entry name" value="METHYLMALONYL-COA EPIMERASE, MITOCHONDRIAL"/>
    <property type="match status" value="1"/>
</dbReference>
<dbReference type="PROSITE" id="PS51819">
    <property type="entry name" value="VOC"/>
    <property type="match status" value="1"/>
</dbReference>
<dbReference type="InterPro" id="IPR004360">
    <property type="entry name" value="Glyas_Fos-R_dOase_dom"/>
</dbReference>
<dbReference type="InterPro" id="IPR037523">
    <property type="entry name" value="VOC_core"/>
</dbReference>
<dbReference type="InterPro" id="IPR051785">
    <property type="entry name" value="MMCE/EMCE_epimerase"/>
</dbReference>
<dbReference type="Pfam" id="PF00903">
    <property type="entry name" value="Glyoxalase"/>
    <property type="match status" value="1"/>
</dbReference>
<dbReference type="SUPFAM" id="SSF54593">
    <property type="entry name" value="Glyoxalase/Bleomycin resistance protein/Dihydroxybiphenyl dioxygenase"/>
    <property type="match status" value="2"/>
</dbReference>
<dbReference type="RefSeq" id="WP_340935021.1">
    <property type="nucleotide sequence ID" value="NZ_CP150496.1"/>
</dbReference>
<dbReference type="EMBL" id="CP150496">
    <property type="protein sequence ID" value="WYW56900.1"/>
    <property type="molecule type" value="Genomic_DNA"/>
</dbReference>
<evidence type="ECO:0000313" key="3">
    <source>
        <dbReference type="EMBL" id="WYW56900.1"/>
    </source>
</evidence>
<keyword evidence="1" id="KW-0479">Metal-binding</keyword>
<evidence type="ECO:0000259" key="2">
    <source>
        <dbReference type="PROSITE" id="PS51819"/>
    </source>
</evidence>
<dbReference type="InterPro" id="IPR029068">
    <property type="entry name" value="Glyas_Bleomycin-R_OHBP_Dase"/>
</dbReference>
<feature type="domain" description="VOC" evidence="2">
    <location>
        <begin position="8"/>
        <end position="148"/>
    </location>
</feature>
<name>A0ABZ2TV75_9FLAO</name>
<keyword evidence="4" id="KW-1185">Reference proteome</keyword>
<sequence>MKEKLIYGIQQIGIGVKNADIAFKWYATKLGADALIFDDSNEATYMAKYMGGKPRKKRALLGLNMQGGGGYEIWQYTNRKPSKPENEFKVGDLGIQFPFVKTNNITATYNRLKISNENILSEIKKDPSGVKCFFLKDPFDNILKIKEHTSFYQNKKIDVGGIFGAAIGVSNIDVSLKLYKDVLGYDKVIFDKTDNFDDLENLKNGSKRFRRILLTHSKKRVGGFSKFFGTSEIELIQCLENEPTKIFKNRYWGDLGYIHLCFDVKILKVLKEECKQKEVPFQVISQPSFNMGDANGHWGYIEDNDGTLIEFIETNKVPLIKNLGIHINLKNRNPKKPLPNWMIKAMALKRVKI</sequence>
<reference evidence="3 4" key="1">
    <citation type="submission" date="2024-03" db="EMBL/GenBank/DDBJ databases">
        <authorList>
            <person name="Cao K."/>
        </authorList>
    </citation>
    <scope>NUCLEOTIDE SEQUENCE [LARGE SCALE GENOMIC DNA]</scope>
    <source>
        <strain evidence="3 4">MCCC 1K00696</strain>
    </source>
</reference>
<evidence type="ECO:0000313" key="4">
    <source>
        <dbReference type="Proteomes" id="UP001491088"/>
    </source>
</evidence>
<dbReference type="Gene3D" id="3.10.180.10">
    <property type="entry name" value="2,3-Dihydroxybiphenyl 1,2-Dioxygenase, domain 1"/>
    <property type="match status" value="2"/>
</dbReference>
<protein>
    <submittedName>
        <fullName evidence="3">VOC family protein</fullName>
    </submittedName>
</protein>
<dbReference type="PANTHER" id="PTHR43048">
    <property type="entry name" value="METHYLMALONYL-COA EPIMERASE"/>
    <property type="match status" value="1"/>
</dbReference>
<gene>
    <name evidence="3" type="ORF">WG950_06550</name>
</gene>
<dbReference type="Proteomes" id="UP001491088">
    <property type="component" value="Chromosome"/>
</dbReference>